<reference evidence="3" key="1">
    <citation type="submission" date="2016-10" db="EMBL/GenBank/DDBJ databases">
        <authorList>
            <person name="Varghese N."/>
            <person name="Submissions S."/>
        </authorList>
    </citation>
    <scope>NUCLEOTIDE SEQUENCE [LARGE SCALE GENOMIC DNA]</scope>
    <source>
        <strain evidence="3">CGMCC 1.12402</strain>
    </source>
</reference>
<evidence type="ECO:0000256" key="1">
    <source>
        <dbReference type="SAM" id="SignalP"/>
    </source>
</evidence>
<dbReference type="AlphaFoldDB" id="A0A1I0P6D1"/>
<dbReference type="OrthoDB" id="838038at2"/>
<name>A0A1I0P6D1_9BACT</name>
<dbReference type="Proteomes" id="UP000199437">
    <property type="component" value="Unassembled WGS sequence"/>
</dbReference>
<dbReference type="PROSITE" id="PS51257">
    <property type="entry name" value="PROKAR_LIPOPROTEIN"/>
    <property type="match status" value="1"/>
</dbReference>
<proteinExistence type="predicted"/>
<evidence type="ECO:0000313" key="3">
    <source>
        <dbReference type="Proteomes" id="UP000199437"/>
    </source>
</evidence>
<keyword evidence="3" id="KW-1185">Reference proteome</keyword>
<feature type="signal peptide" evidence="1">
    <location>
        <begin position="1"/>
        <end position="18"/>
    </location>
</feature>
<accession>A0A1I0P6D1</accession>
<evidence type="ECO:0000313" key="2">
    <source>
        <dbReference type="EMBL" id="SEW09934.1"/>
    </source>
</evidence>
<gene>
    <name evidence="2" type="ORF">SAMN05216290_1762</name>
</gene>
<dbReference type="GeneID" id="99986482"/>
<dbReference type="RefSeq" id="WP_139177462.1">
    <property type="nucleotide sequence ID" value="NZ_FOIR01000001.1"/>
</dbReference>
<evidence type="ECO:0008006" key="4">
    <source>
        <dbReference type="Google" id="ProtNLM"/>
    </source>
</evidence>
<organism evidence="2 3">
    <name type="scientific">Roseivirga pacifica</name>
    <dbReference type="NCBI Taxonomy" id="1267423"/>
    <lineage>
        <taxon>Bacteria</taxon>
        <taxon>Pseudomonadati</taxon>
        <taxon>Bacteroidota</taxon>
        <taxon>Cytophagia</taxon>
        <taxon>Cytophagales</taxon>
        <taxon>Roseivirgaceae</taxon>
        <taxon>Roseivirga</taxon>
    </lineage>
</organism>
<dbReference type="STRING" id="1267423.SAMN05216290_1762"/>
<dbReference type="EMBL" id="FOIR01000001">
    <property type="protein sequence ID" value="SEW09934.1"/>
    <property type="molecule type" value="Genomic_DNA"/>
</dbReference>
<keyword evidence="1" id="KW-0732">Signal</keyword>
<sequence>MNRLKTLLLSLLAIFSFALVSCGGGSGGGDDTPEPTAEEQRILDLAGSSGSTWTATSITFEGSPAQGFDDFSLTLRGTLAGSKSYTTVDGDPVFNASGTWALSSTNINQITIDGNSDNVFTISNFNADASPATLTLTVNFTASGGGSANGVDGVEGTDGTYVFNLQAQ</sequence>
<protein>
    <recommendedName>
        <fullName evidence="4">Lipocalin-like domain-containing protein</fullName>
    </recommendedName>
</protein>
<feature type="chain" id="PRO_5011784076" description="Lipocalin-like domain-containing protein" evidence="1">
    <location>
        <begin position="19"/>
        <end position="168"/>
    </location>
</feature>